<dbReference type="RefSeq" id="WP_128693791.1">
    <property type="nucleotide sequence ID" value="NZ_LHQS01000002.1"/>
</dbReference>
<dbReference type="Proteomes" id="UP000290932">
    <property type="component" value="Unassembled WGS sequence"/>
</dbReference>
<gene>
    <name evidence="2" type="ORF">ABH15_07685</name>
</gene>
<dbReference type="InterPro" id="IPR052044">
    <property type="entry name" value="PKS_Associated_Protein"/>
</dbReference>
<dbReference type="PANTHER" id="PTHR36114:SF1">
    <property type="entry name" value="16.7 KDA PROTEIN IN WHIE LOCUS"/>
    <property type="match status" value="1"/>
</dbReference>
<name>A0A498H380_9EURY</name>
<sequence>MYRIALLLITCTLLSAGCLSPNPPAANERLELVTPADEISIFGGQATYMGLIGQETPEIPVNYSLGHVVIQPGNATSPHRLIGSVELVYLLSGEAEIRCDNETVRAGEGATVLLPEGVLQSIAAAGDTELHYITVIQPPFTDAVEVSGDALAALDTATDGVPIVVSDPRDGIEWDSGSGAVVYTLMNPILMRDIPIGYSLAYAELLPGGYLGYDRLNGSSDLIYVISGELEITTPDGEAVRVPAGSAAYIPPDQMKESRNTGTSVTTALSFVDPAWTAEKTALWE</sequence>
<accession>A0A498H380</accession>
<dbReference type="PANTHER" id="PTHR36114">
    <property type="entry name" value="16.7 KDA PROTEIN IN WHIE LOCUS"/>
    <property type="match status" value="1"/>
</dbReference>
<dbReference type="InterPro" id="IPR014710">
    <property type="entry name" value="RmlC-like_jellyroll"/>
</dbReference>
<organism evidence="2 3">
    <name type="scientific">Methanoculleus taiwanensis</name>
    <dbReference type="NCBI Taxonomy" id="1550565"/>
    <lineage>
        <taxon>Archaea</taxon>
        <taxon>Methanobacteriati</taxon>
        <taxon>Methanobacteriota</taxon>
        <taxon>Stenosarchaea group</taxon>
        <taxon>Methanomicrobia</taxon>
        <taxon>Methanomicrobiales</taxon>
        <taxon>Methanomicrobiaceae</taxon>
        <taxon>Methanoculleus</taxon>
    </lineage>
</organism>
<dbReference type="SUPFAM" id="SSF51182">
    <property type="entry name" value="RmlC-like cupins"/>
    <property type="match status" value="2"/>
</dbReference>
<keyword evidence="3" id="KW-1185">Reference proteome</keyword>
<reference evidence="2 3" key="1">
    <citation type="journal article" date="2015" name="Int. J. Syst. Evol. Microbiol.">
        <title>Methanoculleus taiwanensis sp. nov., a methanogen isolated from deep marine sediment at the deformation front area near Taiwan.</title>
        <authorList>
            <person name="Weng C.Y."/>
            <person name="Chen S.C."/>
            <person name="Lai M.C."/>
            <person name="Wu S.Y."/>
            <person name="Lin S."/>
            <person name="Yang T.F."/>
            <person name="Chen P.C."/>
        </authorList>
    </citation>
    <scope>NUCLEOTIDE SEQUENCE [LARGE SCALE GENOMIC DNA]</scope>
    <source>
        <strain evidence="2 3">CYW4</strain>
    </source>
</reference>
<evidence type="ECO:0000313" key="3">
    <source>
        <dbReference type="Proteomes" id="UP000290932"/>
    </source>
</evidence>
<evidence type="ECO:0000313" key="2">
    <source>
        <dbReference type="EMBL" id="RXE56550.1"/>
    </source>
</evidence>
<protein>
    <submittedName>
        <fullName evidence="2">Cupin</fullName>
    </submittedName>
</protein>
<dbReference type="InterPro" id="IPR013096">
    <property type="entry name" value="Cupin_2"/>
</dbReference>
<comment type="caution">
    <text evidence="2">The sequence shown here is derived from an EMBL/GenBank/DDBJ whole genome shotgun (WGS) entry which is preliminary data.</text>
</comment>
<evidence type="ECO:0000259" key="1">
    <source>
        <dbReference type="Pfam" id="PF07883"/>
    </source>
</evidence>
<dbReference type="AlphaFoldDB" id="A0A498H380"/>
<feature type="domain" description="Cupin type-2" evidence="1">
    <location>
        <begin position="67"/>
        <end position="135"/>
    </location>
</feature>
<dbReference type="OrthoDB" id="106220at2157"/>
<dbReference type="Gene3D" id="2.60.120.10">
    <property type="entry name" value="Jelly Rolls"/>
    <property type="match status" value="2"/>
</dbReference>
<feature type="domain" description="Cupin type-2" evidence="1">
    <location>
        <begin position="203"/>
        <end position="269"/>
    </location>
</feature>
<dbReference type="PROSITE" id="PS51257">
    <property type="entry name" value="PROKAR_LIPOPROTEIN"/>
    <property type="match status" value="1"/>
</dbReference>
<proteinExistence type="predicted"/>
<dbReference type="Pfam" id="PF07883">
    <property type="entry name" value="Cupin_2"/>
    <property type="match status" value="2"/>
</dbReference>
<dbReference type="EMBL" id="LHQS01000002">
    <property type="protein sequence ID" value="RXE56550.1"/>
    <property type="molecule type" value="Genomic_DNA"/>
</dbReference>
<dbReference type="InterPro" id="IPR011051">
    <property type="entry name" value="RmlC_Cupin_sf"/>
</dbReference>